<proteinExistence type="predicted"/>
<dbReference type="Gene3D" id="2.40.50.1010">
    <property type="match status" value="1"/>
</dbReference>
<dbReference type="InterPro" id="IPR025824">
    <property type="entry name" value="OB-fold_nuc-bd_dom"/>
</dbReference>
<dbReference type="Pfam" id="PF13742">
    <property type="entry name" value="tRNA_anti_2"/>
    <property type="match status" value="1"/>
</dbReference>
<dbReference type="GO" id="GO:0008855">
    <property type="term" value="F:exodeoxyribonuclease VII activity"/>
    <property type="evidence" value="ECO:0007669"/>
    <property type="project" value="InterPro"/>
</dbReference>
<dbReference type="EMBL" id="BARS01052900">
    <property type="protein sequence ID" value="GAG46818.1"/>
    <property type="molecule type" value="Genomic_DNA"/>
</dbReference>
<gene>
    <name evidence="2" type="ORF">S01H1_78589</name>
</gene>
<organism evidence="2">
    <name type="scientific">marine sediment metagenome</name>
    <dbReference type="NCBI Taxonomy" id="412755"/>
    <lineage>
        <taxon>unclassified sequences</taxon>
        <taxon>metagenomes</taxon>
        <taxon>ecological metagenomes</taxon>
    </lineage>
</organism>
<evidence type="ECO:0000313" key="2">
    <source>
        <dbReference type="EMBL" id="GAG46818.1"/>
    </source>
</evidence>
<feature type="non-terminal residue" evidence="2">
    <location>
        <position position="89"/>
    </location>
</feature>
<protein>
    <recommendedName>
        <fullName evidence="1">OB-fold nucleic acid binding domain-containing protein</fullName>
    </recommendedName>
</protein>
<dbReference type="GO" id="GO:0006308">
    <property type="term" value="P:DNA catabolic process"/>
    <property type="evidence" value="ECO:0007669"/>
    <property type="project" value="InterPro"/>
</dbReference>
<feature type="domain" description="OB-fold nucleic acid binding" evidence="1">
    <location>
        <begin position="4"/>
        <end position="89"/>
    </location>
</feature>
<name>X0YDL2_9ZZZZ</name>
<reference evidence="2" key="1">
    <citation type="journal article" date="2014" name="Front. Microbiol.">
        <title>High frequency of phylogenetically diverse reductive dehalogenase-homologous genes in deep subseafloor sedimentary metagenomes.</title>
        <authorList>
            <person name="Kawai M."/>
            <person name="Futagami T."/>
            <person name="Toyoda A."/>
            <person name="Takaki Y."/>
            <person name="Nishi S."/>
            <person name="Hori S."/>
            <person name="Arai W."/>
            <person name="Tsubouchi T."/>
            <person name="Morono Y."/>
            <person name="Uchiyama I."/>
            <person name="Ito T."/>
            <person name="Fujiyama A."/>
            <person name="Inagaki F."/>
            <person name="Takami H."/>
        </authorList>
    </citation>
    <scope>NUCLEOTIDE SEQUENCE</scope>
    <source>
        <strain evidence="2">Expedition CK06-06</strain>
    </source>
</reference>
<sequence>MEIYSVAQVATYVRELLETDVHLADLWVEGEVSNLSRSAAGHTYFTLKDESSQLRCVMFRRQHAGTPLEDGTQVTAHGRISFFERRGEL</sequence>
<dbReference type="InterPro" id="IPR003753">
    <property type="entry name" value="Exonuc_VII_L"/>
</dbReference>
<dbReference type="CDD" id="cd04489">
    <property type="entry name" value="ExoVII_LU_OBF"/>
    <property type="match status" value="1"/>
</dbReference>
<comment type="caution">
    <text evidence="2">The sequence shown here is derived from an EMBL/GenBank/DDBJ whole genome shotgun (WGS) entry which is preliminary data.</text>
</comment>
<evidence type="ECO:0000259" key="1">
    <source>
        <dbReference type="Pfam" id="PF13742"/>
    </source>
</evidence>
<dbReference type="PANTHER" id="PTHR30008">
    <property type="entry name" value="EXODEOXYRIBONUCLEASE 7 LARGE SUBUNIT"/>
    <property type="match status" value="1"/>
</dbReference>
<dbReference type="AlphaFoldDB" id="X0YDL2"/>
<accession>X0YDL2</accession>
<dbReference type="GO" id="GO:0009318">
    <property type="term" value="C:exodeoxyribonuclease VII complex"/>
    <property type="evidence" value="ECO:0007669"/>
    <property type="project" value="InterPro"/>
</dbReference>
<dbReference type="GO" id="GO:0003676">
    <property type="term" value="F:nucleic acid binding"/>
    <property type="evidence" value="ECO:0007669"/>
    <property type="project" value="InterPro"/>
</dbReference>
<dbReference type="PANTHER" id="PTHR30008:SF0">
    <property type="entry name" value="EXODEOXYRIBONUCLEASE 7 LARGE SUBUNIT"/>
    <property type="match status" value="1"/>
</dbReference>